<dbReference type="InterPro" id="IPR034641">
    <property type="entry name" value="RGL11"/>
</dbReference>
<sequence length="1637" mass="177442">MTKNINYSYHVTAINEEETESNLSNPVVVEVKDSTPPAPLPEGDLYALDFGPGEAAEGYLKVEAGTLYSAEGKYGFTDTATVSGMDRGTGDALRSDFVIPADTGFNIDLPNGDYTVSLIAGDSSGETNIAIHAESIQKVQQTSKTAGQYLEMDFDIALVDGQMNFVFSGTRPVLNSLVIKKQAERIAGDKPTIYIAGDSTVQTYNSYWKPQAGWGQMLDKFFSSAVHIDNQAIGGRSSKSFIVEGRLDKILREINPGDYFLVQFGHNDATVSVPARYASPADYKNYLKSYVLGTRQRGATPILVTPMGRRDFKTETNSFNVSFAEYVQAMKEVASELDVKLVDLSAKSIAYYNSIGFEATRAVFLYTEPGVYAAFPTGSSDNTHFQEYGAIQMARLLAGGIAELDLPLSDEVTEIEPPAAVPTKPTGLAAGSISNSGSLLKWDAVEGADIYKIYRKLDSADESAYVMIGSSTTPTIAISGMSEGNSYTVRVTAVNGRGESQPSDPVTITTKQSQYRFDFGPVGAPVAEGYTEVTRNVIYTPELGFGLVSSAGMNDRDRGGGTDALRRDFVMYFGGSYEFKVDLPNGYYSVKVYAGDWLGAIKTNVAIEGKEYGTISSGKGSIAEKEYSQISVKDGQVNMVFSGTTAHLNGIEITPLMLAPSNLKLDQLDLNSEPVTASLSWNGFEGAAKYKVYRQATVADKTEMLGEINATNYTDLTAAIGIDYQYWVTAVDSTGLESVSSNLLIVSMIDPSVAKAAVPSGLKLDSIHKNDVSFSWNKDSSAKMSNIYRSKSADGNYALIGKTKESSYTDSTILSTIPYFYKVASVNAGGISDFSSILDTPIVTSLFRNMENLDRAPVAVKTSAGNYISWRVLGLDPDSIAFNVYRDGIKLNASPLTGSTNLLDAKGTDSSKYTIKTILNGTEQLASEAFGIWQQQYLSVPLQKPADSYTKDGQPYTYNAGDASVGDLDGDGKYEIVMLWSPSNSKDNSHSGYTGIVYMDAYKLDGTRLWRIILGPNIRAGAHYSPFLVYDFDSDGRAEIMLKTADGTIDGQGNVIGDAKADHRNSSGYVLLGDEHLTVFDGLTGKAIDTLDYDPPRGDVGSWGDTYGNRVDRFLAAVAYLDGEHPSAIFSRGYYRRTVLVAYDYKDGKLSKVWRFDSSEEGYEDYGGQGNHNLSVGDVDRDGKDEITFGAMAIDDDGLPLYNTGLGHGDAIHFGDLDPSRPGLEVVDVHEHTNSKYGLEMRDAETGEAIWGIFTGIDTGRGMSADIDPNYLGEEAWAATITNAQQIPVTGIYSAKGELITTKLPSSTNFGVWWDGDLLRELMDDNRVDKWDYANQTTVNLLTTAGAASNNSTKANPSLQADLFGDWREEIMWRSTDSSELRIYTTTDLTDVRIRTLMHDPVYRLGVAWQNVGYNQPPHPSFYLGTGMETPQAPAIQIVGGVSKATGAPGQPVLSSNNGHVTGLLDGDYQITMNMWWGNNGTSYKLYENGKLIDSSAITDDSPAAQTLLTNVAGKANGTYTYTAELSNSFGTTVSRPLVVTVKDASPAKPVLSNDNWDGDGNYKVTMNMWWGTNGTTYRLYENSVLIDTQTLTANSPNALSAVTVITNRTAGIYEYRVELVNSAGTTESAVMNVTVK</sequence>
<dbReference type="PROSITE" id="PS50853">
    <property type="entry name" value="FN3"/>
    <property type="match status" value="1"/>
</dbReference>
<dbReference type="InterPro" id="IPR041624">
    <property type="entry name" value="RGI_lyase"/>
</dbReference>
<dbReference type="KEGG" id="pdh:B9T62_12945"/>
<dbReference type="Pfam" id="PF21254">
    <property type="entry name" value="AGA-YXIM_GBD"/>
    <property type="match status" value="2"/>
</dbReference>
<dbReference type="InterPro" id="IPR001087">
    <property type="entry name" value="GDSL"/>
</dbReference>
<dbReference type="GO" id="GO:0004568">
    <property type="term" value="F:chitinase activity"/>
    <property type="evidence" value="ECO:0007669"/>
    <property type="project" value="InterPro"/>
</dbReference>
<dbReference type="SUPFAM" id="SSF49785">
    <property type="entry name" value="Galactose-binding domain-like"/>
    <property type="match status" value="2"/>
</dbReference>
<dbReference type="InterPro" id="IPR036514">
    <property type="entry name" value="SGNH_hydro_sf"/>
</dbReference>
<gene>
    <name evidence="2" type="ORF">B9T62_12945</name>
</gene>
<dbReference type="PANTHER" id="PTHR43118:SF1">
    <property type="entry name" value="RHAMNOGALACTURONAN LYASE (EUROFUNG)"/>
    <property type="match status" value="1"/>
</dbReference>
<dbReference type="OrthoDB" id="9802318at2"/>
<dbReference type="Pfam" id="PF00657">
    <property type="entry name" value="Lipase_GDSL"/>
    <property type="match status" value="1"/>
</dbReference>
<keyword evidence="3" id="KW-1185">Reference proteome</keyword>
<dbReference type="InterPro" id="IPR014756">
    <property type="entry name" value="Ig_E-set"/>
</dbReference>
<organism evidence="2 3">
    <name type="scientific">Paenibacillus donghaensis</name>
    <dbReference type="NCBI Taxonomy" id="414771"/>
    <lineage>
        <taxon>Bacteria</taxon>
        <taxon>Bacillati</taxon>
        <taxon>Bacillota</taxon>
        <taxon>Bacilli</taxon>
        <taxon>Bacillales</taxon>
        <taxon>Paenibacillaceae</taxon>
        <taxon>Paenibacillus</taxon>
    </lineage>
</organism>
<protein>
    <submittedName>
        <fullName evidence="2">G-D-S-L family lipolytic protein</fullName>
    </submittedName>
</protein>
<dbReference type="GO" id="GO:0006032">
    <property type="term" value="P:chitin catabolic process"/>
    <property type="evidence" value="ECO:0007669"/>
    <property type="project" value="InterPro"/>
</dbReference>
<dbReference type="InterPro" id="IPR028994">
    <property type="entry name" value="Integrin_alpha_N"/>
</dbReference>
<proteinExistence type="predicted"/>
<dbReference type="SUPFAM" id="SSF69318">
    <property type="entry name" value="Integrin alpha N-terminal domain"/>
    <property type="match status" value="1"/>
</dbReference>
<accession>A0A2Z2KHM8</accession>
<dbReference type="PANTHER" id="PTHR43118">
    <property type="entry name" value="RHAMNOGALACTURONAN LYASE (EUROFUNG)"/>
    <property type="match status" value="1"/>
</dbReference>
<dbReference type="InterPro" id="IPR049033">
    <property type="entry name" value="AGA-YXIM_GBD"/>
</dbReference>
<dbReference type="InterPro" id="IPR013540">
    <property type="entry name" value="ChitinaseA_N"/>
</dbReference>
<dbReference type="GO" id="GO:0016788">
    <property type="term" value="F:hydrolase activity, acting on ester bonds"/>
    <property type="evidence" value="ECO:0007669"/>
    <property type="project" value="InterPro"/>
</dbReference>
<dbReference type="Pfam" id="PF00041">
    <property type="entry name" value="fn3"/>
    <property type="match status" value="1"/>
</dbReference>
<dbReference type="Pfam" id="PF08329">
    <property type="entry name" value="ChitinaseA_N"/>
    <property type="match status" value="1"/>
</dbReference>
<evidence type="ECO:0000313" key="2">
    <source>
        <dbReference type="EMBL" id="ASA26316.1"/>
    </source>
</evidence>
<dbReference type="InterPro" id="IPR013783">
    <property type="entry name" value="Ig-like_fold"/>
</dbReference>
<dbReference type="CDD" id="cd00063">
    <property type="entry name" value="FN3"/>
    <property type="match status" value="1"/>
</dbReference>
<dbReference type="InterPro" id="IPR036116">
    <property type="entry name" value="FN3_sf"/>
</dbReference>
<dbReference type="CDD" id="cd01821">
    <property type="entry name" value="Rhamnogalacturan_acetylesterase_like"/>
    <property type="match status" value="1"/>
</dbReference>
<dbReference type="Proteomes" id="UP000249890">
    <property type="component" value="Chromosome"/>
</dbReference>
<dbReference type="SUPFAM" id="SSF49265">
    <property type="entry name" value="Fibronectin type III"/>
    <property type="match status" value="2"/>
</dbReference>
<evidence type="ECO:0000313" key="3">
    <source>
        <dbReference type="Proteomes" id="UP000249890"/>
    </source>
</evidence>
<dbReference type="SUPFAM" id="SSF52266">
    <property type="entry name" value="SGNH hydrolase"/>
    <property type="match status" value="1"/>
</dbReference>
<feature type="domain" description="Fibronectin type-III" evidence="1">
    <location>
        <begin position="421"/>
        <end position="513"/>
    </location>
</feature>
<dbReference type="InterPro" id="IPR008979">
    <property type="entry name" value="Galactose-bd-like_sf"/>
</dbReference>
<dbReference type="Gene3D" id="2.60.120.430">
    <property type="entry name" value="Galactose-binding lectin"/>
    <property type="match status" value="2"/>
</dbReference>
<name>A0A2Z2KHM8_9BACL</name>
<dbReference type="InterPro" id="IPR037459">
    <property type="entry name" value="RhgT-like"/>
</dbReference>
<dbReference type="SMART" id="SM00060">
    <property type="entry name" value="FN3"/>
    <property type="match status" value="2"/>
</dbReference>
<dbReference type="Gene3D" id="3.40.50.1110">
    <property type="entry name" value="SGNH hydrolase"/>
    <property type="match status" value="1"/>
</dbReference>
<dbReference type="InterPro" id="IPR049366">
    <property type="entry name" value="RGL11_C"/>
</dbReference>
<dbReference type="Pfam" id="PF21348">
    <property type="entry name" value="RGL11_C"/>
    <property type="match status" value="1"/>
</dbReference>
<reference evidence="2 3" key="1">
    <citation type="submission" date="2017-06" db="EMBL/GenBank/DDBJ databases">
        <title>Complete genome sequence of Paenibacillus donghaensis KCTC 13049T isolated from East Sea sediment, South Korea.</title>
        <authorList>
            <person name="Jung B.K."/>
            <person name="Hong S.-J."/>
            <person name="Shin J.-H."/>
        </authorList>
    </citation>
    <scope>NUCLEOTIDE SEQUENCE [LARGE SCALE GENOMIC DNA]</scope>
    <source>
        <strain evidence="2 3">KCTC 13049</strain>
    </source>
</reference>
<dbReference type="SUPFAM" id="SSF81296">
    <property type="entry name" value="E set domains"/>
    <property type="match status" value="2"/>
</dbReference>
<dbReference type="EMBL" id="CP021780">
    <property type="protein sequence ID" value="ASA26316.1"/>
    <property type="molecule type" value="Genomic_DNA"/>
</dbReference>
<dbReference type="Gene3D" id="2.60.40.10">
    <property type="entry name" value="Immunoglobulins"/>
    <property type="match status" value="6"/>
</dbReference>
<evidence type="ECO:0000259" key="1">
    <source>
        <dbReference type="PROSITE" id="PS50853"/>
    </source>
</evidence>
<dbReference type="Pfam" id="PF18370">
    <property type="entry name" value="RGI_lyase"/>
    <property type="match status" value="1"/>
</dbReference>
<dbReference type="CDD" id="cd10318">
    <property type="entry name" value="RGL11"/>
    <property type="match status" value="1"/>
</dbReference>
<dbReference type="InterPro" id="IPR003961">
    <property type="entry name" value="FN3_dom"/>
</dbReference>